<dbReference type="InterPro" id="IPR006621">
    <property type="entry name" value="Nose-resist-to-fluoxetine_N"/>
</dbReference>
<feature type="transmembrane region" description="Helical" evidence="1">
    <location>
        <begin position="219"/>
        <end position="240"/>
    </location>
</feature>
<feature type="transmembrane region" description="Helical" evidence="1">
    <location>
        <begin position="496"/>
        <end position="520"/>
    </location>
</feature>
<feature type="transmembrane region" description="Helical" evidence="1">
    <location>
        <begin position="336"/>
        <end position="353"/>
    </location>
</feature>
<feature type="transmembrane region" description="Helical" evidence="1">
    <location>
        <begin position="426"/>
        <end position="446"/>
    </location>
</feature>
<dbReference type="EMBL" id="JAMKOV010000061">
    <property type="protein sequence ID" value="KAI8034665.1"/>
    <property type="molecule type" value="Genomic_DNA"/>
</dbReference>
<dbReference type="InterPro" id="IPR002656">
    <property type="entry name" value="Acyl_transf_3_dom"/>
</dbReference>
<name>A0A9P9YDE7_9MUSC</name>
<keyword evidence="2" id="KW-0732">Signal</keyword>
<evidence type="ECO:0000313" key="5">
    <source>
        <dbReference type="Proteomes" id="UP001059596"/>
    </source>
</evidence>
<comment type="caution">
    <text evidence="4">The sequence shown here is derived from an EMBL/GenBank/DDBJ whole genome shotgun (WGS) entry which is preliminary data.</text>
</comment>
<protein>
    <recommendedName>
        <fullName evidence="3">Nose resistant-to-fluoxetine protein N-terminal domain-containing protein</fullName>
    </recommendedName>
</protein>
<dbReference type="InterPro" id="IPR052728">
    <property type="entry name" value="O2_lipid_transport_reg"/>
</dbReference>
<dbReference type="PANTHER" id="PTHR11161:SF0">
    <property type="entry name" value="O-ACYLTRANSFERASE LIKE PROTEIN"/>
    <property type="match status" value="1"/>
</dbReference>
<dbReference type="GO" id="GO:0016747">
    <property type="term" value="F:acyltransferase activity, transferring groups other than amino-acyl groups"/>
    <property type="evidence" value="ECO:0007669"/>
    <property type="project" value="InterPro"/>
</dbReference>
<feature type="transmembrane region" description="Helical" evidence="1">
    <location>
        <begin position="399"/>
        <end position="419"/>
    </location>
</feature>
<accession>A0A9P9YDE7</accession>
<sequence length="719" mass="81180">MVNIRLTTQLLLMSLALASASFGLKPPKASLLDLVSPQTFHTISGLRRLPVEFLNHYQNLTIFKLAQDLYRDQDTRLPSADDLQCLADLQALAKDVSTAKVWALKMIDSWGTLPSGILYGNLIDLGNFDECLGIEHSVTTSHSVQGKYCLARIALAPSISPFLSLKTAICLPASCSAAHMDTMLRKLLQNLLNLELNPEVPLVRDDTCKTADREPYDGLTIFTIVVLSILATLMALATLYDYLLCQDKKSLNVWIKAFSARANCRVLFRLVDTRSNPNVIDCIHGIRCLSFIWVVYGHVYLVYVFGPNMNYVDLDKWRKSATKGKLNVPLMYLHRYLRLTPVLALAIIVYMKILPLMGDGPLFGKVNFDEYSKCERTWYWTLLYVQNYATHEICIGHSWYLAVDMQLYIIAPLLLIALFKWKRKAAAAIFVIMLILAACLFSMMVIKNISLIAPTHDAMKKIYFSAHTRASPYLIGILFGYFLHVHRGKSFKLNPLAILLGWLISLALLFTCLFSVFGYAKTSDTPPILEEAFYLTFTRIAWPLGLCWVVFACVQGYGGLANSFLSSPLWQPLSKLSYSAYIFHVFIESLTGGLTRTNTWFSDYQVAELFRTILSPEGVRKHLNRILDQSILMNMNYSGTCSKTGLNSYVNLNMALFESQKKDGYTFGDYGKDVRTAFAKLKNRVYKAATLSKKMRKATEDEDLDLDSNCKMDFSPDVN</sequence>
<keyword evidence="5" id="KW-1185">Reference proteome</keyword>
<feature type="transmembrane region" description="Helical" evidence="1">
    <location>
        <begin position="466"/>
        <end position="484"/>
    </location>
</feature>
<evidence type="ECO:0000256" key="1">
    <source>
        <dbReference type="SAM" id="Phobius"/>
    </source>
</evidence>
<dbReference type="PANTHER" id="PTHR11161">
    <property type="entry name" value="O-ACYLTRANSFERASE"/>
    <property type="match status" value="1"/>
</dbReference>
<keyword evidence="1" id="KW-1133">Transmembrane helix</keyword>
<evidence type="ECO:0000256" key="2">
    <source>
        <dbReference type="SAM" id="SignalP"/>
    </source>
</evidence>
<feature type="transmembrane region" description="Helical" evidence="1">
    <location>
        <begin position="540"/>
        <end position="565"/>
    </location>
</feature>
<feature type="signal peptide" evidence="2">
    <location>
        <begin position="1"/>
        <end position="20"/>
    </location>
</feature>
<organism evidence="4 5">
    <name type="scientific">Drosophila gunungcola</name>
    <name type="common">fruit fly</name>
    <dbReference type="NCBI Taxonomy" id="103775"/>
    <lineage>
        <taxon>Eukaryota</taxon>
        <taxon>Metazoa</taxon>
        <taxon>Ecdysozoa</taxon>
        <taxon>Arthropoda</taxon>
        <taxon>Hexapoda</taxon>
        <taxon>Insecta</taxon>
        <taxon>Pterygota</taxon>
        <taxon>Neoptera</taxon>
        <taxon>Endopterygota</taxon>
        <taxon>Diptera</taxon>
        <taxon>Brachycera</taxon>
        <taxon>Muscomorpha</taxon>
        <taxon>Ephydroidea</taxon>
        <taxon>Drosophilidae</taxon>
        <taxon>Drosophila</taxon>
        <taxon>Sophophora</taxon>
    </lineage>
</organism>
<dbReference type="AlphaFoldDB" id="A0A9P9YDE7"/>
<evidence type="ECO:0000259" key="3">
    <source>
        <dbReference type="SMART" id="SM00703"/>
    </source>
</evidence>
<reference evidence="4" key="1">
    <citation type="journal article" date="2023" name="Genome Biol. Evol.">
        <title>Long-read-based Genome Assembly of Drosophila gunungcola Reveals Fewer Chemosensory Genes in Flower-breeding Species.</title>
        <authorList>
            <person name="Negi A."/>
            <person name="Liao B.Y."/>
            <person name="Yeh S.D."/>
        </authorList>
    </citation>
    <scope>NUCLEOTIDE SEQUENCE</scope>
    <source>
        <strain evidence="4">Sukarami</strain>
    </source>
</reference>
<feature type="chain" id="PRO_5040418976" description="Nose resistant-to-fluoxetine protein N-terminal domain-containing protein" evidence="2">
    <location>
        <begin position="21"/>
        <end position="719"/>
    </location>
</feature>
<keyword evidence="1" id="KW-0472">Membrane</keyword>
<dbReference type="SMART" id="SM00703">
    <property type="entry name" value="NRF"/>
    <property type="match status" value="1"/>
</dbReference>
<dbReference type="Pfam" id="PF01757">
    <property type="entry name" value="Acyl_transf_3"/>
    <property type="match status" value="1"/>
</dbReference>
<keyword evidence="1" id="KW-0812">Transmembrane</keyword>
<dbReference type="Pfam" id="PF20146">
    <property type="entry name" value="NRF"/>
    <property type="match status" value="1"/>
</dbReference>
<evidence type="ECO:0000313" key="4">
    <source>
        <dbReference type="EMBL" id="KAI8034665.1"/>
    </source>
</evidence>
<feature type="domain" description="Nose resistant-to-fluoxetine protein N-terminal" evidence="3">
    <location>
        <begin position="82"/>
        <end position="210"/>
    </location>
</feature>
<proteinExistence type="predicted"/>
<gene>
    <name evidence="4" type="ORF">M5D96_012488</name>
</gene>
<dbReference type="Proteomes" id="UP001059596">
    <property type="component" value="Unassembled WGS sequence"/>
</dbReference>